<keyword evidence="1" id="KW-0732">Signal</keyword>
<dbReference type="STRING" id="1192034.CAP_0494"/>
<comment type="caution">
    <text evidence="2">The sequence shown here is derived from an EMBL/GenBank/DDBJ whole genome shotgun (WGS) entry which is preliminary data.</text>
</comment>
<dbReference type="Proteomes" id="UP000019678">
    <property type="component" value="Unassembled WGS sequence"/>
</dbReference>
<dbReference type="RefSeq" id="WP_044251035.1">
    <property type="nucleotide sequence ID" value="NZ_ASRX01000106.1"/>
</dbReference>
<keyword evidence="3" id="KW-1185">Reference proteome</keyword>
<dbReference type="AlphaFoldDB" id="A0A017SVG6"/>
<evidence type="ECO:0000313" key="2">
    <source>
        <dbReference type="EMBL" id="EYF00565.1"/>
    </source>
</evidence>
<reference evidence="2 3" key="1">
    <citation type="submission" date="2013-05" db="EMBL/GenBank/DDBJ databases">
        <title>Genome assembly of Chondromyces apiculatus DSM 436.</title>
        <authorList>
            <person name="Sharma G."/>
            <person name="Khatri I."/>
            <person name="Kaur C."/>
            <person name="Mayilraj S."/>
            <person name="Subramanian S."/>
        </authorList>
    </citation>
    <scope>NUCLEOTIDE SEQUENCE [LARGE SCALE GENOMIC DNA]</scope>
    <source>
        <strain evidence="2 3">DSM 436</strain>
    </source>
</reference>
<gene>
    <name evidence="2" type="ORF">CAP_0494</name>
</gene>
<evidence type="ECO:0000313" key="3">
    <source>
        <dbReference type="Proteomes" id="UP000019678"/>
    </source>
</evidence>
<protein>
    <submittedName>
        <fullName evidence="2">Uncharacterized protein</fullName>
    </submittedName>
</protein>
<feature type="chain" id="PRO_5001496698" evidence="1">
    <location>
        <begin position="25"/>
        <end position="175"/>
    </location>
</feature>
<dbReference type="EMBL" id="ASRX01000106">
    <property type="protein sequence ID" value="EYF00565.1"/>
    <property type="molecule type" value="Genomic_DNA"/>
</dbReference>
<feature type="signal peptide" evidence="1">
    <location>
        <begin position="1"/>
        <end position="24"/>
    </location>
</feature>
<organism evidence="2 3">
    <name type="scientific">Chondromyces apiculatus DSM 436</name>
    <dbReference type="NCBI Taxonomy" id="1192034"/>
    <lineage>
        <taxon>Bacteria</taxon>
        <taxon>Pseudomonadati</taxon>
        <taxon>Myxococcota</taxon>
        <taxon>Polyangia</taxon>
        <taxon>Polyangiales</taxon>
        <taxon>Polyangiaceae</taxon>
        <taxon>Chondromyces</taxon>
    </lineage>
</organism>
<proteinExistence type="predicted"/>
<name>A0A017SVG6_9BACT</name>
<evidence type="ECO:0000256" key="1">
    <source>
        <dbReference type="SAM" id="SignalP"/>
    </source>
</evidence>
<accession>A0A017SVG6</accession>
<sequence length="175" mass="17621">MNTTALWHRGAQGLGLLVSLSVTAACASGDGDGVLDDARGRGAPWATSGAEAPPAVDQGPAQASRRAAYIAAVQAKAPTEYGVVATAGSARALNPAQGLAAELSAEGVWLSPTRGRPTRSTPTRGSGEWRFGLSARAWGCAGKEGAAGAEGFRRAHAVAPAVDGNRVTFARDARG</sequence>